<evidence type="ECO:0000256" key="2">
    <source>
        <dbReference type="ARBA" id="ARBA00023235"/>
    </source>
</evidence>
<dbReference type="AlphaFoldDB" id="A0AAP6JFJ2"/>
<dbReference type="SMART" id="SM00830">
    <property type="entry name" value="CM_2"/>
    <property type="match status" value="1"/>
</dbReference>
<dbReference type="SUPFAM" id="SSF48600">
    <property type="entry name" value="Chorismate mutase II"/>
    <property type="match status" value="1"/>
</dbReference>
<dbReference type="InterPro" id="IPR051331">
    <property type="entry name" value="Chorismate_mutase-related"/>
</dbReference>
<sequence length="100" mass="11457">MNEEIKALRQVVDIMDHALLDLINRRIRLTGQIGEMKASAGLPCRDRQREENLYLRISLANDGPMSDEAARHLFEILTAESRRIQNQILNKSWDRKGATG</sequence>
<dbReference type="PANTHER" id="PTHR38041">
    <property type="entry name" value="CHORISMATE MUTASE"/>
    <property type="match status" value="1"/>
</dbReference>
<feature type="domain" description="Chorismate mutase" evidence="3">
    <location>
        <begin position="1"/>
        <end position="89"/>
    </location>
</feature>
<evidence type="ECO:0000313" key="5">
    <source>
        <dbReference type="Proteomes" id="UP001302316"/>
    </source>
</evidence>
<dbReference type="PANTHER" id="PTHR38041:SF1">
    <property type="entry name" value="CHORISMATE MUTASE"/>
    <property type="match status" value="1"/>
</dbReference>
<dbReference type="PROSITE" id="PS51168">
    <property type="entry name" value="CHORISMATE_MUT_2"/>
    <property type="match status" value="1"/>
</dbReference>
<dbReference type="RefSeq" id="WP_346052028.1">
    <property type="nucleotide sequence ID" value="NZ_JAYGII010000020.1"/>
</dbReference>
<dbReference type="InterPro" id="IPR036979">
    <property type="entry name" value="CM_dom_sf"/>
</dbReference>
<dbReference type="GO" id="GO:0009697">
    <property type="term" value="P:salicylic acid biosynthetic process"/>
    <property type="evidence" value="ECO:0007669"/>
    <property type="project" value="TreeGrafter"/>
</dbReference>
<protein>
    <recommendedName>
        <fullName evidence="1">chorismate mutase</fullName>
        <ecNumber evidence="1">5.4.99.5</ecNumber>
    </recommendedName>
</protein>
<evidence type="ECO:0000259" key="3">
    <source>
        <dbReference type="PROSITE" id="PS51168"/>
    </source>
</evidence>
<keyword evidence="5" id="KW-1185">Reference proteome</keyword>
<accession>A0AAP6JFJ2</accession>
<evidence type="ECO:0000313" key="4">
    <source>
        <dbReference type="EMBL" id="MEA5446065.1"/>
    </source>
</evidence>
<dbReference type="GO" id="GO:0046417">
    <property type="term" value="P:chorismate metabolic process"/>
    <property type="evidence" value="ECO:0007669"/>
    <property type="project" value="InterPro"/>
</dbReference>
<proteinExistence type="predicted"/>
<dbReference type="Proteomes" id="UP001302316">
    <property type="component" value="Unassembled WGS sequence"/>
</dbReference>
<dbReference type="InterPro" id="IPR002701">
    <property type="entry name" value="CM_II_prokaryot"/>
</dbReference>
<keyword evidence="2 4" id="KW-0413">Isomerase</keyword>
<reference evidence="4 5" key="1">
    <citation type="submission" date="2023-12" db="EMBL/GenBank/DDBJ databases">
        <title>Whole-genome sequencing of halo(alkali)philic microorganisms from hypersaline lakes.</title>
        <authorList>
            <person name="Sorokin D.Y."/>
            <person name="Merkel A.Y."/>
            <person name="Messina E."/>
            <person name="Yakimov M."/>
        </authorList>
    </citation>
    <scope>NUCLEOTIDE SEQUENCE [LARGE SCALE GENOMIC DNA]</scope>
    <source>
        <strain evidence="4 5">AB-CW1</strain>
    </source>
</reference>
<dbReference type="GO" id="GO:0004106">
    <property type="term" value="F:chorismate mutase activity"/>
    <property type="evidence" value="ECO:0007669"/>
    <property type="project" value="UniProtKB-EC"/>
</dbReference>
<comment type="caution">
    <text evidence="4">The sequence shown here is derived from an EMBL/GenBank/DDBJ whole genome shotgun (WGS) entry which is preliminary data.</text>
</comment>
<name>A0AAP6JFJ2_9GAMM</name>
<dbReference type="EC" id="5.4.99.5" evidence="1"/>
<dbReference type="Gene3D" id="1.20.59.10">
    <property type="entry name" value="Chorismate mutase"/>
    <property type="match status" value="1"/>
</dbReference>
<dbReference type="Pfam" id="PF01817">
    <property type="entry name" value="CM_2"/>
    <property type="match status" value="1"/>
</dbReference>
<dbReference type="InterPro" id="IPR036263">
    <property type="entry name" value="Chorismate_II_sf"/>
</dbReference>
<evidence type="ECO:0000256" key="1">
    <source>
        <dbReference type="ARBA" id="ARBA00012404"/>
    </source>
</evidence>
<gene>
    <name evidence="4" type="ORF">VCB98_09560</name>
</gene>
<organism evidence="4 5">
    <name type="scientific">Natronospira elongata</name>
    <dbReference type="NCBI Taxonomy" id="3110268"/>
    <lineage>
        <taxon>Bacteria</taxon>
        <taxon>Pseudomonadati</taxon>
        <taxon>Pseudomonadota</taxon>
        <taxon>Gammaproteobacteria</taxon>
        <taxon>Natronospirales</taxon>
        <taxon>Natronospiraceae</taxon>
        <taxon>Natronospira</taxon>
    </lineage>
</organism>
<dbReference type="EMBL" id="JAYGII010000020">
    <property type="protein sequence ID" value="MEA5446065.1"/>
    <property type="molecule type" value="Genomic_DNA"/>
</dbReference>